<dbReference type="GO" id="GO:0016020">
    <property type="term" value="C:membrane"/>
    <property type="evidence" value="ECO:0007669"/>
    <property type="project" value="InterPro"/>
</dbReference>
<protein>
    <recommendedName>
        <fullName evidence="7">WAT1-related protein</fullName>
    </recommendedName>
</protein>
<evidence type="ECO:0000256" key="2">
    <source>
        <dbReference type="ARBA" id="ARBA00022989"/>
    </source>
</evidence>
<feature type="transmembrane region" description="Helical" evidence="4">
    <location>
        <begin position="108"/>
        <end position="128"/>
    </location>
</feature>
<evidence type="ECO:0008006" key="7">
    <source>
        <dbReference type="Google" id="ProtNLM"/>
    </source>
</evidence>
<keyword evidence="3 4" id="KW-0472">Membrane</keyword>
<feature type="transmembrane region" description="Helical" evidence="4">
    <location>
        <begin position="179"/>
        <end position="208"/>
    </location>
</feature>
<evidence type="ECO:0000256" key="1">
    <source>
        <dbReference type="ARBA" id="ARBA00022692"/>
    </source>
</evidence>
<dbReference type="GO" id="GO:0022857">
    <property type="term" value="F:transmembrane transporter activity"/>
    <property type="evidence" value="ECO:0007669"/>
    <property type="project" value="InterPro"/>
</dbReference>
<dbReference type="PANTHER" id="PTHR31218">
    <property type="entry name" value="WAT1-RELATED PROTEIN"/>
    <property type="match status" value="1"/>
</dbReference>
<reference evidence="5 6" key="1">
    <citation type="submission" date="2019-06" db="EMBL/GenBank/DDBJ databases">
        <title>A chromosomal-level reference genome of Carpinus fangiana (Coryloideae, Betulaceae).</title>
        <authorList>
            <person name="Yang X."/>
            <person name="Wang Z."/>
            <person name="Zhang L."/>
            <person name="Hao G."/>
            <person name="Liu J."/>
            <person name="Yang Y."/>
        </authorList>
    </citation>
    <scope>NUCLEOTIDE SEQUENCE [LARGE SCALE GENOMIC DNA]</scope>
    <source>
        <strain evidence="5">Cfa_2016G</strain>
        <tissue evidence="5">Leaf</tissue>
    </source>
</reference>
<evidence type="ECO:0000256" key="4">
    <source>
        <dbReference type="SAM" id="Phobius"/>
    </source>
</evidence>
<accession>A0A5N6R0W5</accession>
<keyword evidence="2 4" id="KW-1133">Transmembrane helix</keyword>
<sequence length="282" mass="31031">MGEVVPFMVMVAMEGCTIGLTILAKTAITNGMSPFNRTTTLHLSSPLAILLPGFNRDNNRSEPFIPRPKLQFSNSSLCNGPFAPCFFLHPLSHTQQQLLIFSSEPEHWALGGILLAATSLSVSVWNVIQLETLKQYPEVEVMEVVSFYSLLGTVQCAIVSLMVEKNLSAWKLKLNMELLLIVLTGSFYVPMFKPFGILFATIFGISFFTNSLHYGSVFTEKRLQGPPVSSSLGVIGAIIIGIGYYGVMWGQITEDEVAEDDGAETVDSLEKKIPLLQDEMQV</sequence>
<keyword evidence="6" id="KW-1185">Reference proteome</keyword>
<dbReference type="InterPro" id="IPR030184">
    <property type="entry name" value="WAT1-related"/>
</dbReference>
<feature type="transmembrane region" description="Helical" evidence="4">
    <location>
        <begin position="228"/>
        <end position="247"/>
    </location>
</feature>
<dbReference type="AlphaFoldDB" id="A0A5N6R0W5"/>
<gene>
    <name evidence="5" type="ORF">FH972_009125</name>
</gene>
<dbReference type="OrthoDB" id="1733956at2759"/>
<evidence type="ECO:0000256" key="3">
    <source>
        <dbReference type="ARBA" id="ARBA00023136"/>
    </source>
</evidence>
<proteinExistence type="predicted"/>
<name>A0A5N6R0W5_9ROSI</name>
<evidence type="ECO:0000313" key="5">
    <source>
        <dbReference type="EMBL" id="KAE8023433.1"/>
    </source>
</evidence>
<dbReference type="EMBL" id="CM017323">
    <property type="protein sequence ID" value="KAE8023433.1"/>
    <property type="molecule type" value="Genomic_DNA"/>
</dbReference>
<organism evidence="5 6">
    <name type="scientific">Carpinus fangiana</name>
    <dbReference type="NCBI Taxonomy" id="176857"/>
    <lineage>
        <taxon>Eukaryota</taxon>
        <taxon>Viridiplantae</taxon>
        <taxon>Streptophyta</taxon>
        <taxon>Embryophyta</taxon>
        <taxon>Tracheophyta</taxon>
        <taxon>Spermatophyta</taxon>
        <taxon>Magnoliopsida</taxon>
        <taxon>eudicotyledons</taxon>
        <taxon>Gunneridae</taxon>
        <taxon>Pentapetalae</taxon>
        <taxon>rosids</taxon>
        <taxon>fabids</taxon>
        <taxon>Fagales</taxon>
        <taxon>Betulaceae</taxon>
        <taxon>Carpinus</taxon>
    </lineage>
</organism>
<dbReference type="Proteomes" id="UP000327013">
    <property type="component" value="Chromosome 3"/>
</dbReference>
<keyword evidence="1 4" id="KW-0812">Transmembrane</keyword>
<evidence type="ECO:0000313" key="6">
    <source>
        <dbReference type="Proteomes" id="UP000327013"/>
    </source>
</evidence>
<feature type="transmembrane region" description="Helical" evidence="4">
    <location>
        <begin position="148"/>
        <end position="167"/>
    </location>
</feature>